<dbReference type="AlphaFoldDB" id="A0A6J6N184"/>
<gene>
    <name evidence="1" type="ORF">UFOPK2370_00093</name>
</gene>
<evidence type="ECO:0000313" key="1">
    <source>
        <dbReference type="EMBL" id="CAB4678605.1"/>
    </source>
</evidence>
<sequence length="57" mass="5620">MPAGILASEITAAAADVPSAVLKYLPALATGVVLLAEVAEAGFLRSPSTCSAVTSDM</sequence>
<reference evidence="1" key="1">
    <citation type="submission" date="2020-05" db="EMBL/GenBank/DDBJ databases">
        <authorList>
            <person name="Chiriac C."/>
            <person name="Salcher M."/>
            <person name="Ghai R."/>
            <person name="Kavagutti S V."/>
        </authorList>
    </citation>
    <scope>NUCLEOTIDE SEQUENCE</scope>
</reference>
<accession>A0A6J6N184</accession>
<dbReference type="EMBL" id="CAEZXK010000001">
    <property type="protein sequence ID" value="CAB4678605.1"/>
    <property type="molecule type" value="Genomic_DNA"/>
</dbReference>
<name>A0A6J6N184_9ZZZZ</name>
<protein>
    <submittedName>
        <fullName evidence="1">Unannotated protein</fullName>
    </submittedName>
</protein>
<organism evidence="1">
    <name type="scientific">freshwater metagenome</name>
    <dbReference type="NCBI Taxonomy" id="449393"/>
    <lineage>
        <taxon>unclassified sequences</taxon>
        <taxon>metagenomes</taxon>
        <taxon>ecological metagenomes</taxon>
    </lineage>
</organism>
<proteinExistence type="predicted"/>